<dbReference type="KEGG" id="cgo:Corgl_1394"/>
<name>F2NAN9_CORGP</name>
<keyword evidence="3" id="KW-1185">Reference proteome</keyword>
<dbReference type="Pfam" id="PF07090">
    <property type="entry name" value="GATase1_like"/>
    <property type="match status" value="1"/>
</dbReference>
<evidence type="ECO:0000313" key="3">
    <source>
        <dbReference type="Proteomes" id="UP000006851"/>
    </source>
</evidence>
<dbReference type="InterPro" id="IPR029062">
    <property type="entry name" value="Class_I_gatase-like"/>
</dbReference>
<protein>
    <recommendedName>
        <fullName evidence="1">Putative glutamine amidotransferase domain-containing protein</fullName>
    </recommendedName>
</protein>
<organism evidence="2 3">
    <name type="scientific">Coriobacterium glomerans (strain ATCC 49209 / DSM 20642 / JCM 10262 / PW2)</name>
    <dbReference type="NCBI Taxonomy" id="700015"/>
    <lineage>
        <taxon>Bacteria</taxon>
        <taxon>Bacillati</taxon>
        <taxon>Actinomycetota</taxon>
        <taxon>Coriobacteriia</taxon>
        <taxon>Coriobacteriales</taxon>
        <taxon>Coriobacteriaceae</taxon>
        <taxon>Coriobacterium</taxon>
    </lineage>
</organism>
<reference evidence="3" key="1">
    <citation type="journal article" date="2013" name="Stand. Genomic Sci.">
        <title>Complete genome sequence of Coriobacterium glomerans type strain (PW2(T)) from the midgut of Pyrrhocoris apterus L. (red soldier bug).</title>
        <authorList>
            <person name="Stackebrandt E."/>
            <person name="Zeytun A."/>
            <person name="Lapidus A."/>
            <person name="Nolan M."/>
            <person name="Lucas S."/>
            <person name="Hammon N."/>
            <person name="Deshpande S."/>
            <person name="Cheng J.F."/>
            <person name="Tapia R."/>
            <person name="Goodwin L.A."/>
            <person name="Pitluck S."/>
            <person name="Liolios K."/>
            <person name="Pagani I."/>
            <person name="Ivanova N."/>
            <person name="Mavromatis K."/>
            <person name="Mikhailova N."/>
            <person name="Huntemann M."/>
            <person name="Pati A."/>
            <person name="Chen A."/>
            <person name="Palaniappan K."/>
            <person name="Chang Y.J."/>
            <person name="Land M."/>
            <person name="Hauser L."/>
            <person name="Rohde M."/>
            <person name="Pukall R."/>
            <person name="Goker M."/>
            <person name="Detter J.C."/>
            <person name="Woyke T."/>
            <person name="Bristow J."/>
            <person name="Eisen J.A."/>
            <person name="Markowitz V."/>
            <person name="Hugenholtz P."/>
            <person name="Kyrpides N.C."/>
            <person name="Klenk H.P."/>
        </authorList>
    </citation>
    <scope>NUCLEOTIDE SEQUENCE</scope>
    <source>
        <strain evidence="3">ATCC 49209 / DSM 20642 / JCM 10262 / PW2</strain>
    </source>
</reference>
<evidence type="ECO:0000259" key="1">
    <source>
        <dbReference type="Pfam" id="PF07090"/>
    </source>
</evidence>
<dbReference type="eggNOG" id="COG5426">
    <property type="taxonomic scope" value="Bacteria"/>
</dbReference>
<feature type="domain" description="Putative glutamine amidotransferase" evidence="1">
    <location>
        <begin position="3"/>
        <end position="244"/>
    </location>
</feature>
<dbReference type="SUPFAM" id="SSF52317">
    <property type="entry name" value="Class I glutamine amidotransferase-like"/>
    <property type="match status" value="1"/>
</dbReference>
<dbReference type="InterPro" id="IPR010768">
    <property type="entry name" value="GATase1-like"/>
</dbReference>
<dbReference type="EMBL" id="CP002628">
    <property type="protein sequence ID" value="AEB07495.1"/>
    <property type="molecule type" value="Genomic_DNA"/>
</dbReference>
<accession>F2NAN9</accession>
<gene>
    <name evidence="2" type="ordered locus">Corgl_1394</name>
</gene>
<dbReference type="OrthoDB" id="9781333at2"/>
<evidence type="ECO:0000313" key="2">
    <source>
        <dbReference type="EMBL" id="AEB07495.1"/>
    </source>
</evidence>
<dbReference type="PANTHER" id="PTHR37947:SF1">
    <property type="entry name" value="BLL2462 PROTEIN"/>
    <property type="match status" value="1"/>
</dbReference>
<sequence length="249" mass="27341">MAKVLLAGESWITATTEYKGCDSFTNTKLEIGCSALLGSLRQQGHTVTHLLAHDVPEKFPWTKGELDQYDVVLLSDIGSNSLALSDDVFAKGIPSVNRMNLLKQWVEAGGSLMMAGGYLSFAGFEGKAHYHGTPIEDILPVQIQPCDDRIEAPEGLRPKPVEANAITDGLGEFPPILGYQKLIAKNESKTLMTVESDPLLVVGNPKKGRTLAYATDIAPHWASRDFMDWQHYGRFFSRCIDWLSGSISE</sequence>
<dbReference type="CDD" id="cd03143">
    <property type="entry name" value="A4_beta-galactosidase_middle_domain"/>
    <property type="match status" value="1"/>
</dbReference>
<dbReference type="Gene3D" id="3.40.50.880">
    <property type="match status" value="1"/>
</dbReference>
<dbReference type="Proteomes" id="UP000006851">
    <property type="component" value="Chromosome"/>
</dbReference>
<dbReference type="PANTHER" id="PTHR37947">
    <property type="entry name" value="BLL2462 PROTEIN"/>
    <property type="match status" value="1"/>
</dbReference>
<dbReference type="STRING" id="700015.Corgl_1394"/>
<dbReference type="HOGENOM" id="CLU_074816_0_0_11"/>
<dbReference type="RefSeq" id="WP_013709237.1">
    <property type="nucleotide sequence ID" value="NC_015389.1"/>
</dbReference>
<proteinExistence type="predicted"/>
<dbReference type="AlphaFoldDB" id="F2NAN9"/>